<dbReference type="GO" id="GO:0006364">
    <property type="term" value="P:rRNA processing"/>
    <property type="evidence" value="ECO:0007669"/>
    <property type="project" value="TreeGrafter"/>
</dbReference>
<evidence type="ECO:0000256" key="6">
    <source>
        <dbReference type="ARBA" id="ARBA00023242"/>
    </source>
</evidence>
<dbReference type="GO" id="GO:0005654">
    <property type="term" value="C:nucleoplasm"/>
    <property type="evidence" value="ECO:0007669"/>
    <property type="project" value="UniProtKB-SubCell"/>
</dbReference>
<evidence type="ECO:0000256" key="7">
    <source>
        <dbReference type="SAM" id="MobiDB-lite"/>
    </source>
</evidence>
<protein>
    <recommendedName>
        <fullName evidence="4">Ribosome biogenesis protein NOP53</fullName>
    </recommendedName>
</protein>
<organism evidence="9 10">
    <name type="scientific">Babesia ovata</name>
    <dbReference type="NCBI Taxonomy" id="189622"/>
    <lineage>
        <taxon>Eukaryota</taxon>
        <taxon>Sar</taxon>
        <taxon>Alveolata</taxon>
        <taxon>Apicomplexa</taxon>
        <taxon>Aconoidasida</taxon>
        <taxon>Piroplasmida</taxon>
        <taxon>Babesiidae</taxon>
        <taxon>Babesia</taxon>
    </lineage>
</organism>
<feature type="region of interest" description="Disordered" evidence="7">
    <location>
        <begin position="212"/>
        <end position="267"/>
    </location>
</feature>
<dbReference type="VEuPathDB" id="PiroplasmaDB:BOVATA_004970"/>
<feature type="compositionally biased region" description="Acidic residues" evidence="7">
    <location>
        <begin position="214"/>
        <end position="232"/>
    </location>
</feature>
<evidence type="ECO:0000256" key="5">
    <source>
        <dbReference type="ARBA" id="ARBA00022517"/>
    </source>
</evidence>
<comment type="subcellular location">
    <subcellularLocation>
        <location evidence="1">Nucleus</location>
        <location evidence="1">Nucleolus</location>
    </subcellularLocation>
    <subcellularLocation>
        <location evidence="2">Nucleus</location>
        <location evidence="2">Nucleoplasm</location>
    </subcellularLocation>
</comment>
<keyword evidence="6" id="KW-0539">Nucleus</keyword>
<reference evidence="9 10" key="1">
    <citation type="journal article" date="2017" name="BMC Genomics">
        <title>Whole-genome assembly of Babesia ovata and comparative genomics between closely related pathogens.</title>
        <authorList>
            <person name="Yamagishi J."/>
            <person name="Asada M."/>
            <person name="Hakimi H."/>
            <person name="Tanaka T.Q."/>
            <person name="Sugimoto C."/>
            <person name="Kawazu S."/>
        </authorList>
    </citation>
    <scope>NUCLEOTIDE SEQUENCE [LARGE SCALE GENOMIC DNA]</scope>
    <source>
        <strain evidence="9 10">Miyake</strain>
    </source>
</reference>
<dbReference type="InterPro" id="IPR013238">
    <property type="entry name" value="RNA_pol_III_Rbc25"/>
</dbReference>
<keyword evidence="5" id="KW-0690">Ribosome biogenesis</keyword>
<gene>
    <name evidence="9" type="ORF">BOVATA_004970</name>
</gene>
<dbReference type="InterPro" id="IPR012340">
    <property type="entry name" value="NA-bd_OB-fold"/>
</dbReference>
<dbReference type="Pfam" id="PF07767">
    <property type="entry name" value="Nop53"/>
    <property type="match status" value="1"/>
</dbReference>
<dbReference type="InterPro" id="IPR011687">
    <property type="entry name" value="Nop53/GLTSCR2"/>
</dbReference>
<dbReference type="Pfam" id="PF08292">
    <property type="entry name" value="RNA_pol_Rbc25"/>
    <property type="match status" value="1"/>
</dbReference>
<dbReference type="PANTHER" id="PTHR14211">
    <property type="entry name" value="GLIOMA SUPPRESSOR CANDIDATE REGION GENE 2"/>
    <property type="match status" value="1"/>
</dbReference>
<dbReference type="GeneID" id="39872774"/>
<feature type="compositionally biased region" description="Basic residues" evidence="7">
    <location>
        <begin position="239"/>
        <end position="256"/>
    </location>
</feature>
<dbReference type="RefSeq" id="XP_028865247.1">
    <property type="nucleotide sequence ID" value="XM_029009414.1"/>
</dbReference>
<dbReference type="GO" id="GO:0000027">
    <property type="term" value="P:ribosomal large subunit assembly"/>
    <property type="evidence" value="ECO:0007669"/>
    <property type="project" value="TreeGrafter"/>
</dbReference>
<keyword evidence="10" id="KW-1185">Reference proteome</keyword>
<evidence type="ECO:0000256" key="3">
    <source>
        <dbReference type="ARBA" id="ARBA00008838"/>
    </source>
</evidence>
<evidence type="ECO:0000256" key="1">
    <source>
        <dbReference type="ARBA" id="ARBA00004604"/>
    </source>
</evidence>
<dbReference type="EMBL" id="BDSA01000001">
    <property type="protein sequence ID" value="GBE59004.1"/>
    <property type="molecule type" value="Genomic_DNA"/>
</dbReference>
<dbReference type="GO" id="GO:0008097">
    <property type="term" value="F:5S rRNA binding"/>
    <property type="evidence" value="ECO:0007669"/>
    <property type="project" value="TreeGrafter"/>
</dbReference>
<comment type="similarity">
    <text evidence="3">Belongs to the NOP53 family.</text>
</comment>
<dbReference type="OrthoDB" id="5072at2759"/>
<dbReference type="AlphaFoldDB" id="A0A2H6K7P2"/>
<dbReference type="GO" id="GO:0005730">
    <property type="term" value="C:nucleolus"/>
    <property type="evidence" value="ECO:0007669"/>
    <property type="project" value="UniProtKB-SubCell"/>
</dbReference>
<feature type="domain" description="RNA polymerase III subunit Rpc25" evidence="8">
    <location>
        <begin position="418"/>
        <end position="492"/>
    </location>
</feature>
<accession>A0A2H6K7P2</accession>
<evidence type="ECO:0000313" key="9">
    <source>
        <dbReference type="EMBL" id="GBE59004.1"/>
    </source>
</evidence>
<dbReference type="Gene3D" id="2.40.50.140">
    <property type="entry name" value="Nucleic acid-binding proteins"/>
    <property type="match status" value="1"/>
</dbReference>
<name>A0A2H6K7P2_9APIC</name>
<dbReference type="SUPFAM" id="SSF50249">
    <property type="entry name" value="Nucleic acid-binding proteins"/>
    <property type="match status" value="1"/>
</dbReference>
<sequence>MAKKKNWKRIDVSTVHESLVESNIAKSVARDGISDKIEIDIVGEAPSKKLAKKIKAQQAAGPLAARGAVEKAKLMKLVEKIKQKNERIEIDTDESDGRRKRESDDIWSEGTENFVKRRPKMPNLAKVIPAVAAPHAGQSYNPTPEAHAELIDQAVEALPKEELESDYPLTDLIEKALPTLEVEKLTFIQKQKLAHLVVQNNVSEETIMEVLQETPEEGGEEDPNDDEDEEESMPERRSRANRLNKKTRAQRNRIKQHRESMKQAQMRKRVKQLVHDIRSLKKDAITAEDTDANREGREERLRRYLEGLVKGKNVPRFGNKVYKADPPPVALSDEMKACLRQLQTPTKTPVDHVLDSIYRRGLVPAPPVIDEKYREHARLVVLVQEFAVHSEPKILPNDASALFTLRLKLLVFAPEVGELLSGTVVGSDSAGIEVSLGFFSDIKLISLFMPQNAAFDQDAKAWYVVENDTKRYCKSSTSVNFQVVEVTYNEMNGTVHA</sequence>
<evidence type="ECO:0000313" key="10">
    <source>
        <dbReference type="Proteomes" id="UP000236319"/>
    </source>
</evidence>
<dbReference type="PANTHER" id="PTHR14211:SF7">
    <property type="entry name" value="RIBOSOME BIOGENESIS PROTEIN NOP53"/>
    <property type="match status" value="1"/>
</dbReference>
<proteinExistence type="inferred from homology"/>
<evidence type="ECO:0000256" key="2">
    <source>
        <dbReference type="ARBA" id="ARBA00004642"/>
    </source>
</evidence>
<comment type="caution">
    <text evidence="9">The sequence shown here is derived from an EMBL/GenBank/DDBJ whole genome shotgun (WGS) entry which is preliminary data.</text>
</comment>
<evidence type="ECO:0000256" key="4">
    <source>
        <dbReference type="ARBA" id="ARBA00018339"/>
    </source>
</evidence>
<evidence type="ECO:0000259" key="8">
    <source>
        <dbReference type="Pfam" id="PF08292"/>
    </source>
</evidence>
<dbReference type="Proteomes" id="UP000236319">
    <property type="component" value="Unassembled WGS sequence"/>
</dbReference>